<dbReference type="EMBL" id="BRXW01000486">
    <property type="protein sequence ID" value="GMH59225.1"/>
    <property type="molecule type" value="Genomic_DNA"/>
</dbReference>
<feature type="chain" id="PRO_5040977762" evidence="1">
    <location>
        <begin position="19"/>
        <end position="353"/>
    </location>
</feature>
<comment type="caution">
    <text evidence="2">The sequence shown here is derived from an EMBL/GenBank/DDBJ whole genome shotgun (WGS) entry which is preliminary data.</text>
</comment>
<organism evidence="2 3">
    <name type="scientific">Triparma laevis f. longispina</name>
    <dbReference type="NCBI Taxonomy" id="1714387"/>
    <lineage>
        <taxon>Eukaryota</taxon>
        <taxon>Sar</taxon>
        <taxon>Stramenopiles</taxon>
        <taxon>Ochrophyta</taxon>
        <taxon>Bolidophyceae</taxon>
        <taxon>Parmales</taxon>
        <taxon>Triparmaceae</taxon>
        <taxon>Triparma</taxon>
    </lineage>
</organism>
<accession>A0A9W7DYY7</accession>
<dbReference type="AlphaFoldDB" id="A0A9W7DYY7"/>
<gene>
    <name evidence="2" type="ORF">TrLO_g15039</name>
</gene>
<dbReference type="Proteomes" id="UP001165122">
    <property type="component" value="Unassembled WGS sequence"/>
</dbReference>
<proteinExistence type="predicted"/>
<evidence type="ECO:0000256" key="1">
    <source>
        <dbReference type="SAM" id="SignalP"/>
    </source>
</evidence>
<feature type="signal peptide" evidence="1">
    <location>
        <begin position="1"/>
        <end position="18"/>
    </location>
</feature>
<reference evidence="3" key="1">
    <citation type="journal article" date="2023" name="Commun. Biol.">
        <title>Genome analysis of Parmales, the sister group of diatoms, reveals the evolutionary specialization of diatoms from phago-mixotrophs to photoautotrophs.</title>
        <authorList>
            <person name="Ban H."/>
            <person name="Sato S."/>
            <person name="Yoshikawa S."/>
            <person name="Yamada K."/>
            <person name="Nakamura Y."/>
            <person name="Ichinomiya M."/>
            <person name="Sato N."/>
            <person name="Blanc-Mathieu R."/>
            <person name="Endo H."/>
            <person name="Kuwata A."/>
            <person name="Ogata H."/>
        </authorList>
    </citation>
    <scope>NUCLEOTIDE SEQUENCE [LARGE SCALE GENOMIC DNA]</scope>
    <source>
        <strain evidence="3">NIES 3700</strain>
    </source>
</reference>
<keyword evidence="1" id="KW-0732">Signal</keyword>
<dbReference type="OrthoDB" id="192829at2759"/>
<sequence>MNEMSLLLLLSLLPLSLSQELSHPFFVGDTWRGHLSNCEKRMFNGRSSPPHVIDMTVQSVHEDGILDVLFTEQTTKTQYIMTGIYDPRTLQIDLKFSGEWIHRDQGGWVPCDARGIVSKDLSTLTGDAMCTSGGVKRTCAYAGGGEFILRHDRTKFQIMGAGDSSVNGVYSSVPKNHDLFESETYEGVPVYKQVSCESEEGEAKVPLAACRLDHVLAQRKIGTQKFWIITDITSLNSHKSDSGPGFDDQQEAESSSVFDSIKYSAWSEEVTPPDHGWRKRNHYEARQPAPLVNPVVSTMFELQQMAHPLHRGSKLVGGGGAQRKAHMEGIKEWEEEVEKEVGVTLLIPRFEKG</sequence>
<protein>
    <submittedName>
        <fullName evidence="2">Uncharacterized protein</fullName>
    </submittedName>
</protein>
<evidence type="ECO:0000313" key="2">
    <source>
        <dbReference type="EMBL" id="GMH59225.1"/>
    </source>
</evidence>
<name>A0A9W7DYY7_9STRA</name>
<evidence type="ECO:0000313" key="3">
    <source>
        <dbReference type="Proteomes" id="UP001165122"/>
    </source>
</evidence>
<keyword evidence="3" id="KW-1185">Reference proteome</keyword>